<reference evidence="3 4" key="1">
    <citation type="journal article" date="2018" name="Elife">
        <title>Discovery and characterization of a prevalent human gut bacterial enzyme sufficient for the inactivation of a family of plant toxins.</title>
        <authorList>
            <person name="Koppel N."/>
            <person name="Bisanz J.E."/>
            <person name="Pandelia M.E."/>
            <person name="Turnbaugh P.J."/>
            <person name="Balskus E.P."/>
        </authorList>
    </citation>
    <scope>NUCLEOTIDE SEQUENCE [LARGE SCALE GENOMIC DNA]</scope>
    <source>
        <strain evidence="3 4">3C</strain>
    </source>
</reference>
<dbReference type="RefSeq" id="WP_114569079.1">
    <property type="nucleotide sequence ID" value="NZ_CABMMS010000006.1"/>
</dbReference>
<sequence>MNLTRRGFCALSGVAAASVLGLGLAGCGGQAPQAETKAEGPADEASQDYLTQGKGEHLVCGVTGKLIKIAPAIVADKLGYFDEEGCDVEFQQIALNDAMTALTNNQLDMDLFGVVPACTYVSQGAKAYIFGGTILNGSEICALDSFDRELKTAADYKGLRIGVNRPETGQMVFKEWLQDEGLDINGGDVAFTYFDNDQGGFEAVKKGEFDLYITNNAQGFVQRSNGIKVVATVKQYAGDYPCCRQNCSEQALHEKYLSLMDFETALLRGYKTYRQEPDTVIPLLVDYSGQEEAYVRAAMYGTDDYDNVMDPSPDPNKNAVLKFYDTLKNIGEIDKATAYSMDDYVVTSIYRTALDTLLEREPDEQLWKDLDQAYAKNNE</sequence>
<comment type="caution">
    <text evidence="3">The sequence shown here is derived from an EMBL/GenBank/DDBJ whole genome shotgun (WGS) entry which is preliminary data.</text>
</comment>
<dbReference type="SUPFAM" id="SSF53850">
    <property type="entry name" value="Periplasmic binding protein-like II"/>
    <property type="match status" value="1"/>
</dbReference>
<evidence type="ECO:0000313" key="3">
    <source>
        <dbReference type="EMBL" id="RDB64041.1"/>
    </source>
</evidence>
<proteinExistence type="predicted"/>
<dbReference type="GeneID" id="78360005"/>
<keyword evidence="1" id="KW-0732">Signal</keyword>
<keyword evidence="4" id="KW-1185">Reference proteome</keyword>
<evidence type="ECO:0000259" key="2">
    <source>
        <dbReference type="Pfam" id="PF09084"/>
    </source>
</evidence>
<dbReference type="PROSITE" id="PS51257">
    <property type="entry name" value="PROKAR_LIPOPROTEIN"/>
    <property type="match status" value="1"/>
</dbReference>
<organism evidence="3 4">
    <name type="scientific">Gordonibacter pamelaeae</name>
    <dbReference type="NCBI Taxonomy" id="471189"/>
    <lineage>
        <taxon>Bacteria</taxon>
        <taxon>Bacillati</taxon>
        <taxon>Actinomycetota</taxon>
        <taxon>Coriobacteriia</taxon>
        <taxon>Eggerthellales</taxon>
        <taxon>Eggerthellaceae</taxon>
        <taxon>Gordonibacter</taxon>
    </lineage>
</organism>
<dbReference type="InterPro" id="IPR006311">
    <property type="entry name" value="TAT_signal"/>
</dbReference>
<protein>
    <recommendedName>
        <fullName evidence="2">SsuA/THI5-like domain-containing protein</fullName>
    </recommendedName>
</protein>
<gene>
    <name evidence="3" type="ORF">C1877_09910</name>
</gene>
<dbReference type="Gene3D" id="3.40.190.10">
    <property type="entry name" value="Periplasmic binding protein-like II"/>
    <property type="match status" value="2"/>
</dbReference>
<evidence type="ECO:0000313" key="4">
    <source>
        <dbReference type="Proteomes" id="UP000254000"/>
    </source>
</evidence>
<dbReference type="Pfam" id="PF09084">
    <property type="entry name" value="NMT1"/>
    <property type="match status" value="1"/>
</dbReference>
<dbReference type="InterPro" id="IPR015168">
    <property type="entry name" value="SsuA/THI5"/>
</dbReference>
<dbReference type="EMBL" id="PPTS01000006">
    <property type="protein sequence ID" value="RDB64041.1"/>
    <property type="molecule type" value="Genomic_DNA"/>
</dbReference>
<feature type="domain" description="SsuA/THI5-like" evidence="2">
    <location>
        <begin position="69"/>
        <end position="278"/>
    </location>
</feature>
<feature type="chain" id="PRO_5038552486" description="SsuA/THI5-like domain-containing protein" evidence="1">
    <location>
        <begin position="26"/>
        <end position="379"/>
    </location>
</feature>
<accession>A0A369LWY1</accession>
<dbReference type="Proteomes" id="UP000254000">
    <property type="component" value="Unassembled WGS sequence"/>
</dbReference>
<dbReference type="PANTHER" id="PTHR30024">
    <property type="entry name" value="ALIPHATIC SULFONATES-BINDING PROTEIN-RELATED"/>
    <property type="match status" value="1"/>
</dbReference>
<dbReference type="AlphaFoldDB" id="A0A369LWY1"/>
<dbReference type="OrthoDB" id="9802202at2"/>
<feature type="signal peptide" evidence="1">
    <location>
        <begin position="1"/>
        <end position="25"/>
    </location>
</feature>
<name>A0A369LWY1_9ACTN</name>
<dbReference type="PROSITE" id="PS51318">
    <property type="entry name" value="TAT"/>
    <property type="match status" value="1"/>
</dbReference>
<evidence type="ECO:0000256" key="1">
    <source>
        <dbReference type="SAM" id="SignalP"/>
    </source>
</evidence>